<dbReference type="Pfam" id="PF00022">
    <property type="entry name" value="Actin"/>
    <property type="match status" value="1"/>
</dbReference>
<dbReference type="InterPro" id="IPR004000">
    <property type="entry name" value="Actin"/>
</dbReference>
<evidence type="ECO:0000313" key="2">
    <source>
        <dbReference type="Proteomes" id="UP000694383"/>
    </source>
</evidence>
<proteinExistence type="predicted"/>
<name>A0A8C7X401_9TELE</name>
<dbReference type="GeneTree" id="ENSGT00940000180573"/>
<accession>A0A8C7X401</accession>
<protein>
    <submittedName>
        <fullName evidence="1">Uncharacterized protein</fullName>
    </submittedName>
</protein>
<sequence length="77" mass="7972">MEDDVSALVVDNGSSIFKAGFAGNDAPQVVFPSIVGRPRNQVRVCQIVLACAVLHNVGRLKNVPLPPGADCCVGPDG</sequence>
<reference evidence="1" key="1">
    <citation type="submission" date="2025-08" db="UniProtKB">
        <authorList>
            <consortium name="Ensembl"/>
        </authorList>
    </citation>
    <scope>IDENTIFICATION</scope>
</reference>
<dbReference type="SUPFAM" id="SSF53067">
    <property type="entry name" value="Actin-like ATPase domain"/>
    <property type="match status" value="1"/>
</dbReference>
<dbReference type="Gene3D" id="3.30.420.40">
    <property type="match status" value="1"/>
</dbReference>
<evidence type="ECO:0000313" key="1">
    <source>
        <dbReference type="Ensembl" id="ENSOSIP00000007129.1"/>
    </source>
</evidence>
<dbReference type="Ensembl" id="ENSOSIT00000007611.1">
    <property type="protein sequence ID" value="ENSOSIP00000007129.1"/>
    <property type="gene ID" value="ENSOSIG00000004736.1"/>
</dbReference>
<organism evidence="1 2">
    <name type="scientific">Oryzias sinensis</name>
    <name type="common">Chinese medaka</name>
    <dbReference type="NCBI Taxonomy" id="183150"/>
    <lineage>
        <taxon>Eukaryota</taxon>
        <taxon>Metazoa</taxon>
        <taxon>Chordata</taxon>
        <taxon>Craniata</taxon>
        <taxon>Vertebrata</taxon>
        <taxon>Euteleostomi</taxon>
        <taxon>Actinopterygii</taxon>
        <taxon>Neopterygii</taxon>
        <taxon>Teleostei</taxon>
        <taxon>Neoteleostei</taxon>
        <taxon>Acanthomorphata</taxon>
        <taxon>Ovalentaria</taxon>
        <taxon>Atherinomorphae</taxon>
        <taxon>Beloniformes</taxon>
        <taxon>Adrianichthyidae</taxon>
        <taxon>Oryziinae</taxon>
        <taxon>Oryzias</taxon>
    </lineage>
</organism>
<keyword evidence="2" id="KW-1185">Reference proteome</keyword>
<dbReference type="Proteomes" id="UP000694383">
    <property type="component" value="Unplaced"/>
</dbReference>
<dbReference type="AlphaFoldDB" id="A0A8C7X401"/>
<reference evidence="1" key="2">
    <citation type="submission" date="2025-09" db="UniProtKB">
        <authorList>
            <consortium name="Ensembl"/>
        </authorList>
    </citation>
    <scope>IDENTIFICATION</scope>
</reference>
<dbReference type="InterPro" id="IPR043129">
    <property type="entry name" value="ATPase_NBD"/>
</dbReference>